<dbReference type="AlphaFoldDB" id="T2GDL5"/>
<reference evidence="1 2" key="1">
    <citation type="journal article" date="2013" name="J. Bacteriol.">
        <title>Roles of HynAB and Ech, the only two hydrogenases found in the model sulfate reducer Desulfovibrio gigas.</title>
        <authorList>
            <person name="Morais-Silva F.O."/>
            <person name="Santos C.I."/>
            <person name="Rodrigues R."/>
            <person name="Pereira I.A."/>
            <person name="Rodrigues-Pousada C."/>
        </authorList>
    </citation>
    <scope>NUCLEOTIDE SEQUENCE [LARGE SCALE GENOMIC DNA]</scope>
    <source>
        <strain evidence="2">ATCC 19364 / DSM 1382 / NCIMB 9332 / VKM B-1759</strain>
    </source>
</reference>
<accession>T2GDL5</accession>
<sequence>MDDEARNSLQMRLTNCLQTILDLEPELERLELSEMLLQEYNVLKSFMDNVDSVDLEEQDVRRIEEATEGFLAELKTPLSLLRKEPPNARGRMH</sequence>
<dbReference type="Proteomes" id="UP000016587">
    <property type="component" value="Chromosome"/>
</dbReference>
<dbReference type="eggNOG" id="ENOG502ZCYY">
    <property type="taxonomic scope" value="Bacteria"/>
</dbReference>
<dbReference type="EMBL" id="CP006585">
    <property type="protein sequence ID" value="AGW14264.1"/>
    <property type="molecule type" value="Genomic_DNA"/>
</dbReference>
<reference evidence="2" key="2">
    <citation type="submission" date="2013-07" db="EMBL/GenBank/DDBJ databases">
        <authorList>
            <person name="Morais-Silva F.O."/>
            <person name="Rezende A.M."/>
            <person name="Pimentel C."/>
            <person name="Resende D.M."/>
            <person name="Santos C.I."/>
            <person name="Clemente C."/>
            <person name="de Oliveira L.M."/>
            <person name="da Silva S.M."/>
            <person name="Costa D.A."/>
            <person name="Varela-Raposo A."/>
            <person name="Horacio E.C.A."/>
            <person name="Matos M."/>
            <person name="Flores O."/>
            <person name="Ruiz J.C."/>
            <person name="Rodrigues-Pousada C."/>
        </authorList>
    </citation>
    <scope>NUCLEOTIDE SEQUENCE [LARGE SCALE GENOMIC DNA]</scope>
    <source>
        <strain evidence="2">ATCC 19364 / DSM 1382 / NCIMB 9332 / VKM B-1759</strain>
    </source>
</reference>
<organism evidence="1 2">
    <name type="scientific">Megalodesulfovibrio gigas (strain ATCC 19364 / DSM 1382 / NCIMB 9332 / VKM B-1759)</name>
    <name type="common">Desulfovibrio gigas</name>
    <dbReference type="NCBI Taxonomy" id="1121448"/>
    <lineage>
        <taxon>Bacteria</taxon>
        <taxon>Pseudomonadati</taxon>
        <taxon>Thermodesulfobacteriota</taxon>
        <taxon>Desulfovibrionia</taxon>
        <taxon>Desulfovibrionales</taxon>
        <taxon>Desulfovibrionaceae</taxon>
        <taxon>Megalodesulfovibrio</taxon>
    </lineage>
</organism>
<evidence type="ECO:0000313" key="1">
    <source>
        <dbReference type="EMBL" id="AGW14264.1"/>
    </source>
</evidence>
<name>T2GDL5_MEGG1</name>
<evidence type="ECO:0000313" key="2">
    <source>
        <dbReference type="Proteomes" id="UP000016587"/>
    </source>
</evidence>
<dbReference type="STRING" id="1121448.DGI_2529"/>
<protein>
    <submittedName>
        <fullName evidence="1">Uncharacterized protein</fullName>
    </submittedName>
</protein>
<dbReference type="HOGENOM" id="CLU_186690_0_0_7"/>
<dbReference type="OrthoDB" id="5521552at2"/>
<dbReference type="KEGG" id="dgg:DGI_2529"/>
<dbReference type="RefSeq" id="WP_021761264.1">
    <property type="nucleotide sequence ID" value="NC_022444.1"/>
</dbReference>
<proteinExistence type="predicted"/>
<dbReference type="PATRIC" id="fig|1121448.10.peg.2479"/>
<keyword evidence="2" id="KW-1185">Reference proteome</keyword>
<gene>
    <name evidence="1" type="ORF">DGI_2529</name>
</gene>